<dbReference type="EMBL" id="CARXXK010000003">
    <property type="protein sequence ID" value="CAI6361181.1"/>
    <property type="molecule type" value="Genomic_DNA"/>
</dbReference>
<evidence type="ECO:0000256" key="3">
    <source>
        <dbReference type="ARBA" id="ARBA00023273"/>
    </source>
</evidence>
<evidence type="ECO:0000256" key="1">
    <source>
        <dbReference type="ARBA" id="ARBA00004138"/>
    </source>
</evidence>
<evidence type="ECO:0000259" key="6">
    <source>
        <dbReference type="Pfam" id="PF23387"/>
    </source>
</evidence>
<dbReference type="SMART" id="SM00320">
    <property type="entry name" value="WD40"/>
    <property type="match status" value="4"/>
</dbReference>
<dbReference type="GO" id="GO:0005929">
    <property type="term" value="C:cilium"/>
    <property type="evidence" value="ECO:0007669"/>
    <property type="project" value="UniProtKB-SubCell"/>
</dbReference>
<dbReference type="PROSITE" id="PS50082">
    <property type="entry name" value="WD_REPEATS_2"/>
    <property type="match status" value="2"/>
</dbReference>
<dbReference type="Gene3D" id="1.25.40.470">
    <property type="match status" value="1"/>
</dbReference>
<evidence type="ECO:0008006" key="9">
    <source>
        <dbReference type="Google" id="ProtNLM"/>
    </source>
</evidence>
<dbReference type="InterPro" id="IPR001680">
    <property type="entry name" value="WD40_rpt"/>
</dbReference>
<reference evidence="7 8" key="1">
    <citation type="submission" date="2023-01" db="EMBL/GenBank/DDBJ databases">
        <authorList>
            <person name="Whitehead M."/>
        </authorList>
    </citation>
    <scope>NUCLEOTIDE SEQUENCE [LARGE SCALE GENOMIC DNA]</scope>
</reference>
<dbReference type="PANTHER" id="PTHR24098:SF0">
    <property type="entry name" value="OUTER SEGMENT 5"/>
    <property type="match status" value="1"/>
</dbReference>
<sequence length="758" mass="86108">MRFKSTILKDSVDQSVVCIGWTGNDEIIIGRSDSTLSKWSQATKENIKLCDISDESSYPIDLHMLSSTQRLTNKTAGIEQILITTSNGKLHLMSKITKIDKTVEAHEGNATVGKWSPDGSTLLTAGEDGSIKIWSRIGMLRTKLIVNAEPILSADWNSDSSKIVYTQHDTLCIKSLKANIKTIRIRGHSDLILKVSWCRANDLIVSGGEDCYYKIWDSYGNSVFVSEKLTHPVTSHCWKSDGNLLVVSCYNKILLCNQYGIVLSTDYVDCGSICSLCWSPDSTQVAAVCANGRLMISTLVERSISRRNFHCLITSRKTMTVKDVLNETKENLDFPERIVHVAMEYNHLIVTTCTQCFVYQMPNLNTPQIINLKDTNVFMIILTEKYFAILSISRVDIYTFDCKLVSSPKWPNMQCDIIQKNHVSMSDHILAVRDQLNDKMIHVFEISPLSALPTIKHGFGVTDVQLMTTKIQDKRYLALIDLSMNIFIVHIGHKDGAKTYKLGSMFHSMCWNSQTESLAALQYTNLIVWYDPLLLLNDQILVRKSLEKSDLSFYGNKLNIELYEDNMVSLINTDGVKVFVQVSPYLEALKNYIGSSKWMECRTVCRDMKNEAMWALLAGSAVLAKQLDTAEECFLAIGQIERATFIQHIKTISDRTVQESSLALLSGKISEAESILLRNGSTFKAIMFNVHIHNWSRALELAVKHKKYLNTVIYKRRNYLDFYKKEETNDKFLKYSNIEIDNEEVLKEIEIENEKQHL</sequence>
<evidence type="ECO:0000256" key="2">
    <source>
        <dbReference type="ARBA" id="ARBA00023069"/>
    </source>
</evidence>
<feature type="domain" description="IFT80/172/WDR35 TPR" evidence="6">
    <location>
        <begin position="613"/>
        <end position="756"/>
    </location>
</feature>
<dbReference type="SUPFAM" id="SSF50978">
    <property type="entry name" value="WD40 repeat-like"/>
    <property type="match status" value="1"/>
</dbReference>
<dbReference type="Gene3D" id="2.130.10.10">
    <property type="entry name" value="YVTN repeat-like/Quinoprotein amine dehydrogenase"/>
    <property type="match status" value="2"/>
</dbReference>
<evidence type="ECO:0000259" key="5">
    <source>
        <dbReference type="Pfam" id="PF23335"/>
    </source>
</evidence>
<evidence type="ECO:0000313" key="7">
    <source>
        <dbReference type="EMBL" id="CAI6361181.1"/>
    </source>
</evidence>
<organism evidence="7 8">
    <name type="scientific">Macrosiphum euphorbiae</name>
    <name type="common">potato aphid</name>
    <dbReference type="NCBI Taxonomy" id="13131"/>
    <lineage>
        <taxon>Eukaryota</taxon>
        <taxon>Metazoa</taxon>
        <taxon>Ecdysozoa</taxon>
        <taxon>Arthropoda</taxon>
        <taxon>Hexapoda</taxon>
        <taxon>Insecta</taxon>
        <taxon>Pterygota</taxon>
        <taxon>Neoptera</taxon>
        <taxon>Paraneoptera</taxon>
        <taxon>Hemiptera</taxon>
        <taxon>Sternorrhyncha</taxon>
        <taxon>Aphidomorpha</taxon>
        <taxon>Aphidoidea</taxon>
        <taxon>Aphididae</taxon>
        <taxon>Macrosiphini</taxon>
        <taxon>Macrosiphum</taxon>
    </lineage>
</organism>
<name>A0AAV0X0C4_9HEMI</name>
<feature type="repeat" description="WD" evidence="4">
    <location>
        <begin position="103"/>
        <end position="135"/>
    </location>
</feature>
<dbReference type="Pfam" id="PF00400">
    <property type="entry name" value="WD40"/>
    <property type="match status" value="2"/>
</dbReference>
<gene>
    <name evidence="7" type="ORF">MEUPH1_LOCUS16392</name>
</gene>
<dbReference type="AlphaFoldDB" id="A0AAV0X0C4"/>
<keyword evidence="3" id="KW-0966">Cell projection</keyword>
<dbReference type="GO" id="GO:0030992">
    <property type="term" value="C:intraciliary transport particle B"/>
    <property type="evidence" value="ECO:0007669"/>
    <property type="project" value="TreeGrafter"/>
</dbReference>
<dbReference type="Pfam" id="PF23387">
    <property type="entry name" value="TPR_IFT80_172"/>
    <property type="match status" value="1"/>
</dbReference>
<comment type="subcellular location">
    <subcellularLocation>
        <location evidence="1">Cell projection</location>
        <location evidence="1">Cilium</location>
    </subcellularLocation>
</comment>
<keyword evidence="8" id="KW-1185">Reference proteome</keyword>
<dbReference type="SUPFAM" id="SSF82171">
    <property type="entry name" value="DPP6 N-terminal domain-like"/>
    <property type="match status" value="1"/>
</dbReference>
<dbReference type="PANTHER" id="PTHR24098">
    <property type="entry name" value="OUTER SEGMENT 5"/>
    <property type="match status" value="1"/>
</dbReference>
<dbReference type="GO" id="GO:0060271">
    <property type="term" value="P:cilium assembly"/>
    <property type="evidence" value="ECO:0007669"/>
    <property type="project" value="TreeGrafter"/>
</dbReference>
<dbReference type="InterPro" id="IPR056157">
    <property type="entry name" value="TPR_IFT80_172_dom"/>
</dbReference>
<accession>A0AAV0X0C4</accession>
<evidence type="ECO:0000313" key="8">
    <source>
        <dbReference type="Proteomes" id="UP001160148"/>
    </source>
</evidence>
<keyword evidence="4" id="KW-0853">WD repeat</keyword>
<protein>
    <recommendedName>
        <fullName evidence="9">Intraflagellar transport protein 80</fullName>
    </recommendedName>
</protein>
<dbReference type="Pfam" id="PF23335">
    <property type="entry name" value="Beta-prop_IFT80_2nd"/>
    <property type="match status" value="1"/>
</dbReference>
<dbReference type="PROSITE" id="PS50294">
    <property type="entry name" value="WD_REPEATS_REGION"/>
    <property type="match status" value="2"/>
</dbReference>
<evidence type="ECO:0000256" key="4">
    <source>
        <dbReference type="PROSITE-ProRule" id="PRU00221"/>
    </source>
</evidence>
<feature type="domain" description="IFT80 second beta-propeller" evidence="5">
    <location>
        <begin position="301"/>
        <end position="585"/>
    </location>
</feature>
<dbReference type="InterPro" id="IPR056456">
    <property type="entry name" value="Beta-prop_IFT80_2nd"/>
</dbReference>
<dbReference type="InterPro" id="IPR015943">
    <property type="entry name" value="WD40/YVTN_repeat-like_dom_sf"/>
</dbReference>
<comment type="caution">
    <text evidence="7">The sequence shown here is derived from an EMBL/GenBank/DDBJ whole genome shotgun (WGS) entry which is preliminary data.</text>
</comment>
<feature type="repeat" description="WD" evidence="4">
    <location>
        <begin position="185"/>
        <end position="217"/>
    </location>
</feature>
<keyword evidence="2" id="KW-0969">Cilium</keyword>
<proteinExistence type="predicted"/>
<dbReference type="InterPro" id="IPR036322">
    <property type="entry name" value="WD40_repeat_dom_sf"/>
</dbReference>
<dbReference type="Proteomes" id="UP001160148">
    <property type="component" value="Unassembled WGS sequence"/>
</dbReference>